<accession>B8D315</accession>
<reference evidence="2 3" key="1">
    <citation type="journal article" date="2009" name="J. Bacteriol.">
        <title>Complete genome sequence of the anaerobic, protein-degrading hyperthermophilic crenarchaeon Desulfurococcus kamchatkensis.</title>
        <authorList>
            <person name="Ravin N.V."/>
            <person name="Mardanov A.V."/>
            <person name="Beletsky A.V."/>
            <person name="Kublanov I.V."/>
            <person name="Kolganova T.V."/>
            <person name="Lebedinsky A.V."/>
            <person name="Chernyh N.A."/>
            <person name="Bonch-Osmolovskaya E.A."/>
            <person name="Skryabin K.G."/>
        </authorList>
    </citation>
    <scope>NUCLEOTIDE SEQUENCE [LARGE SCALE GENOMIC DNA]</scope>
    <source>
        <strain evidence="3">DSM 18924 / JCM 16383 / VKM B-2413 / 1221n</strain>
    </source>
</reference>
<sequence length="69" mass="7650">MGSWAAVEPNGTGLPSRLNQPRLGALLPPPRQALSYNSPVHQNAYMLPWGSNLSDIDNITNIKRYWLCS</sequence>
<proteinExistence type="predicted"/>
<dbReference type="AlphaFoldDB" id="B8D315"/>
<dbReference type="KEGG" id="dka:DKAM_0236"/>
<dbReference type="EMBL" id="CP001140">
    <property type="protein sequence ID" value="ACL10562.1"/>
    <property type="molecule type" value="Genomic_DNA"/>
</dbReference>
<gene>
    <name evidence="2" type="ordered locus">DKAM_0236</name>
</gene>
<evidence type="ECO:0000313" key="3">
    <source>
        <dbReference type="Proteomes" id="UP000006903"/>
    </source>
</evidence>
<dbReference type="Proteomes" id="UP000006903">
    <property type="component" value="Chromosome"/>
</dbReference>
<protein>
    <submittedName>
        <fullName evidence="2">Uncharacterized protein</fullName>
    </submittedName>
</protein>
<name>B8D315_DESA1</name>
<evidence type="ECO:0000313" key="2">
    <source>
        <dbReference type="EMBL" id="ACL10562.1"/>
    </source>
</evidence>
<dbReference type="HOGENOM" id="CLU_2765868_0_0_2"/>
<evidence type="ECO:0000256" key="1">
    <source>
        <dbReference type="SAM" id="MobiDB-lite"/>
    </source>
</evidence>
<organism evidence="2 3">
    <name type="scientific">Desulfurococcus amylolyticus (strain DSM 18924 / JCM 16383 / VKM B-2413 / 1221n)</name>
    <name type="common">Desulfurococcus kamchatkensis</name>
    <dbReference type="NCBI Taxonomy" id="490899"/>
    <lineage>
        <taxon>Archaea</taxon>
        <taxon>Thermoproteota</taxon>
        <taxon>Thermoprotei</taxon>
        <taxon>Desulfurococcales</taxon>
        <taxon>Desulfurococcaceae</taxon>
        <taxon>Desulfurococcus</taxon>
    </lineage>
</organism>
<feature type="region of interest" description="Disordered" evidence="1">
    <location>
        <begin position="1"/>
        <end position="22"/>
    </location>
</feature>